<dbReference type="InterPro" id="IPR002048">
    <property type="entry name" value="EF_hand_dom"/>
</dbReference>
<evidence type="ECO:0000313" key="1">
    <source>
        <dbReference type="EMBL" id="CAD7235243.1"/>
    </source>
</evidence>
<organism evidence="1">
    <name type="scientific">Cyprideis torosa</name>
    <dbReference type="NCBI Taxonomy" id="163714"/>
    <lineage>
        <taxon>Eukaryota</taxon>
        <taxon>Metazoa</taxon>
        <taxon>Ecdysozoa</taxon>
        <taxon>Arthropoda</taxon>
        <taxon>Crustacea</taxon>
        <taxon>Oligostraca</taxon>
        <taxon>Ostracoda</taxon>
        <taxon>Podocopa</taxon>
        <taxon>Podocopida</taxon>
        <taxon>Cytherocopina</taxon>
        <taxon>Cytheroidea</taxon>
        <taxon>Cytherideidae</taxon>
        <taxon>Cyprideis</taxon>
    </lineage>
</organism>
<dbReference type="PROSITE" id="PS50222">
    <property type="entry name" value="EF_HAND_2"/>
    <property type="match status" value="1"/>
</dbReference>
<dbReference type="SUPFAM" id="SSF47473">
    <property type="entry name" value="EF-hand"/>
    <property type="match status" value="1"/>
</dbReference>
<proteinExistence type="predicted"/>
<protein>
    <submittedName>
        <fullName evidence="1">Uncharacterized protein</fullName>
    </submittedName>
</protein>
<gene>
    <name evidence="1" type="ORF">CTOB1V02_LOCUS13059</name>
</gene>
<dbReference type="Gene3D" id="1.10.238.10">
    <property type="entry name" value="EF-hand"/>
    <property type="match status" value="1"/>
</dbReference>
<dbReference type="InterPro" id="IPR011992">
    <property type="entry name" value="EF-hand-dom_pair"/>
</dbReference>
<reference evidence="1" key="1">
    <citation type="submission" date="2020-11" db="EMBL/GenBank/DDBJ databases">
        <authorList>
            <person name="Tran Van P."/>
        </authorList>
    </citation>
    <scope>NUCLEOTIDE SEQUENCE</scope>
</reference>
<accession>A0A7R8WQC7</accession>
<name>A0A7R8WQC7_9CRUS</name>
<sequence length="125" mass="13936">DDRISCDDLAEAVRTACQGKTFDQLPQAMKMFAHSLFKAVDTNEDGVIDLQEFRVDCVRRIALPNVDLIDECFDTLCTEDDLRRGGICKARFEDLFTDFINNPNSSAPAVRLMGPLPLPLKDPAS</sequence>
<dbReference type="PROSITE" id="PS00018">
    <property type="entry name" value="EF_HAND_1"/>
    <property type="match status" value="1"/>
</dbReference>
<dbReference type="OrthoDB" id="10038259at2759"/>
<dbReference type="EMBL" id="OB671860">
    <property type="protein sequence ID" value="CAD7235243.1"/>
    <property type="molecule type" value="Genomic_DNA"/>
</dbReference>
<dbReference type="GO" id="GO:0005509">
    <property type="term" value="F:calcium ion binding"/>
    <property type="evidence" value="ECO:0007669"/>
    <property type="project" value="InterPro"/>
</dbReference>
<dbReference type="AlphaFoldDB" id="A0A7R8WQC7"/>
<feature type="non-terminal residue" evidence="1">
    <location>
        <position position="125"/>
    </location>
</feature>
<dbReference type="Pfam" id="PF13202">
    <property type="entry name" value="EF-hand_5"/>
    <property type="match status" value="1"/>
</dbReference>
<dbReference type="InterPro" id="IPR018247">
    <property type="entry name" value="EF_Hand_1_Ca_BS"/>
</dbReference>